<dbReference type="EMBL" id="LXQA010818414">
    <property type="protein sequence ID" value="MCI72451.1"/>
    <property type="molecule type" value="Genomic_DNA"/>
</dbReference>
<proteinExistence type="predicted"/>
<evidence type="ECO:0000313" key="1">
    <source>
        <dbReference type="EMBL" id="MCI72451.1"/>
    </source>
</evidence>
<keyword evidence="2" id="KW-1185">Reference proteome</keyword>
<accession>A0A392UFZ4</accession>
<organism evidence="1 2">
    <name type="scientific">Trifolium medium</name>
    <dbReference type="NCBI Taxonomy" id="97028"/>
    <lineage>
        <taxon>Eukaryota</taxon>
        <taxon>Viridiplantae</taxon>
        <taxon>Streptophyta</taxon>
        <taxon>Embryophyta</taxon>
        <taxon>Tracheophyta</taxon>
        <taxon>Spermatophyta</taxon>
        <taxon>Magnoliopsida</taxon>
        <taxon>eudicotyledons</taxon>
        <taxon>Gunneridae</taxon>
        <taxon>Pentapetalae</taxon>
        <taxon>rosids</taxon>
        <taxon>fabids</taxon>
        <taxon>Fabales</taxon>
        <taxon>Fabaceae</taxon>
        <taxon>Papilionoideae</taxon>
        <taxon>50 kb inversion clade</taxon>
        <taxon>NPAAA clade</taxon>
        <taxon>Hologalegina</taxon>
        <taxon>IRL clade</taxon>
        <taxon>Trifolieae</taxon>
        <taxon>Trifolium</taxon>
    </lineage>
</organism>
<feature type="non-terminal residue" evidence="1">
    <location>
        <position position="34"/>
    </location>
</feature>
<dbReference type="AlphaFoldDB" id="A0A392UFZ4"/>
<dbReference type="Proteomes" id="UP000265520">
    <property type="component" value="Unassembled WGS sequence"/>
</dbReference>
<reference evidence="1 2" key="1">
    <citation type="journal article" date="2018" name="Front. Plant Sci.">
        <title>Red Clover (Trifolium pratense) and Zigzag Clover (T. medium) - A Picture of Genomic Similarities and Differences.</title>
        <authorList>
            <person name="Dluhosova J."/>
            <person name="Istvanek J."/>
            <person name="Nedelnik J."/>
            <person name="Repkova J."/>
        </authorList>
    </citation>
    <scope>NUCLEOTIDE SEQUENCE [LARGE SCALE GENOMIC DNA]</scope>
    <source>
        <strain evidence="2">cv. 10/8</strain>
        <tissue evidence="1">Leaf</tissue>
    </source>
</reference>
<name>A0A392UFZ4_9FABA</name>
<sequence>MKLRDAKMTEPSWCILLTDWRDAPSSPARCAVDR</sequence>
<protein>
    <submittedName>
        <fullName evidence="1">Uncharacterized protein</fullName>
    </submittedName>
</protein>
<evidence type="ECO:0000313" key="2">
    <source>
        <dbReference type="Proteomes" id="UP000265520"/>
    </source>
</evidence>
<comment type="caution">
    <text evidence="1">The sequence shown here is derived from an EMBL/GenBank/DDBJ whole genome shotgun (WGS) entry which is preliminary data.</text>
</comment>